<dbReference type="GO" id="GO:0030288">
    <property type="term" value="C:outer membrane-bounded periplasmic space"/>
    <property type="evidence" value="ECO:0007669"/>
    <property type="project" value="UniProtKB-ARBA"/>
</dbReference>
<dbReference type="Pfam" id="PF00496">
    <property type="entry name" value="SBP_bac_5"/>
    <property type="match status" value="1"/>
</dbReference>
<dbReference type="PANTHER" id="PTHR30290">
    <property type="entry name" value="PERIPLASMIC BINDING COMPONENT OF ABC TRANSPORTER"/>
    <property type="match status" value="1"/>
</dbReference>
<dbReference type="RefSeq" id="WP_085852876.1">
    <property type="nucleotide sequence ID" value="NZ_FOPF01000002.1"/>
</dbReference>
<dbReference type="InterPro" id="IPR006311">
    <property type="entry name" value="TAT_signal"/>
</dbReference>
<dbReference type="AlphaFoldDB" id="A0A1Y5RTK8"/>
<gene>
    <name evidence="4" type="primary">hbpA_2</name>
    <name evidence="4" type="ORF">PAM7066_00831</name>
</gene>
<dbReference type="GO" id="GO:1904680">
    <property type="term" value="F:peptide transmembrane transporter activity"/>
    <property type="evidence" value="ECO:0007669"/>
    <property type="project" value="TreeGrafter"/>
</dbReference>
<dbReference type="OrthoDB" id="9803988at2"/>
<evidence type="ECO:0000313" key="5">
    <source>
        <dbReference type="Proteomes" id="UP000193870"/>
    </source>
</evidence>
<dbReference type="InterPro" id="IPR000914">
    <property type="entry name" value="SBP_5_dom"/>
</dbReference>
<evidence type="ECO:0000256" key="2">
    <source>
        <dbReference type="ARBA" id="ARBA00005695"/>
    </source>
</evidence>
<dbReference type="SUPFAM" id="SSF53850">
    <property type="entry name" value="Periplasmic binding protein-like II"/>
    <property type="match status" value="1"/>
</dbReference>
<dbReference type="InterPro" id="IPR039424">
    <property type="entry name" value="SBP_5"/>
</dbReference>
<proteinExistence type="inferred from homology"/>
<protein>
    <submittedName>
        <fullName evidence="4">Heme-binding protein A</fullName>
    </submittedName>
</protein>
<dbReference type="Proteomes" id="UP000193870">
    <property type="component" value="Unassembled WGS sequence"/>
</dbReference>
<dbReference type="Gene3D" id="3.10.105.10">
    <property type="entry name" value="Dipeptide-binding Protein, Domain 3"/>
    <property type="match status" value="1"/>
</dbReference>
<dbReference type="CDD" id="cd08503">
    <property type="entry name" value="PBP2_NikA_DppA_OppA_like_17"/>
    <property type="match status" value="1"/>
</dbReference>
<dbReference type="PROSITE" id="PS51318">
    <property type="entry name" value="TAT"/>
    <property type="match status" value="1"/>
</dbReference>
<sequence length="540" mass="60044">MRHPHALTLAAEVAGGRLSRREFLTRATSLGLTASAAYGLIGLSAPRAQAQERQEGGTLRIQQDVRALKDPRAYDWPQLANITRGWLEYLVRYERDGALTPMLLESWEIDDDATSYVLRVRPGVTWSDGTAFTAEDVAFNIRRWCDGTAAENAMATRFSALVDEETNQVRDDAVTVEGDDTVRLSLSFPDVTLIASFSDFPAAIVPQDFGGDPLETKGTGPYRPAEYEVGVRGAIEKNTDHDWWGTEVYGPATLDRIEFIDYGTDPASWFAAADAGEVDMVYETVGEFIDLFDTLGWDRSEAVTSGTLVIRANQNHEPYGDVRVRRALQLATDNTTLLELGYSGRGEVAANHHVAPIQPDYADIGPSEYDPERAMALLEEAGQTDHVFEIISLDDDWRRNTADATAAMLRDAGMSVERSVVPGTTFWNNWLQYPLSTTDWGHRPLGIQTLSLAYKSDATWNETAFSDEEFDRILQEAQGIADAGARSELMAQLETILREEGVVIQPYWRATYRHYDSAIVGAEQHPTFEIHPYSLGFVRV</sequence>
<organism evidence="4 5">
    <name type="scientific">Palleronia marisminoris</name>
    <dbReference type="NCBI Taxonomy" id="315423"/>
    <lineage>
        <taxon>Bacteria</taxon>
        <taxon>Pseudomonadati</taxon>
        <taxon>Pseudomonadota</taxon>
        <taxon>Alphaproteobacteria</taxon>
        <taxon>Rhodobacterales</taxon>
        <taxon>Roseobacteraceae</taxon>
        <taxon>Palleronia</taxon>
    </lineage>
</organism>
<reference evidence="4 5" key="1">
    <citation type="submission" date="2017-03" db="EMBL/GenBank/DDBJ databases">
        <authorList>
            <person name="Afonso C.L."/>
            <person name="Miller P.J."/>
            <person name="Scott M.A."/>
            <person name="Spackman E."/>
            <person name="Goraichik I."/>
            <person name="Dimitrov K.M."/>
            <person name="Suarez D.L."/>
            <person name="Swayne D.E."/>
        </authorList>
    </citation>
    <scope>NUCLEOTIDE SEQUENCE [LARGE SCALE GENOMIC DNA]</scope>
    <source>
        <strain evidence="4 5">CECT 7066</strain>
    </source>
</reference>
<evidence type="ECO:0000313" key="4">
    <source>
        <dbReference type="EMBL" id="SLN23948.1"/>
    </source>
</evidence>
<dbReference type="GO" id="GO:0043190">
    <property type="term" value="C:ATP-binding cassette (ABC) transporter complex"/>
    <property type="evidence" value="ECO:0007669"/>
    <property type="project" value="InterPro"/>
</dbReference>
<dbReference type="PIRSF" id="PIRSF002741">
    <property type="entry name" value="MppA"/>
    <property type="match status" value="1"/>
</dbReference>
<dbReference type="Gene3D" id="3.40.190.10">
    <property type="entry name" value="Periplasmic binding protein-like II"/>
    <property type="match status" value="1"/>
</dbReference>
<name>A0A1Y5RTK8_9RHOB</name>
<dbReference type="STRING" id="315423.SAMN04488020_102450"/>
<comment type="subcellular location">
    <subcellularLocation>
        <location evidence="1">Periplasm</location>
    </subcellularLocation>
</comment>
<dbReference type="InterPro" id="IPR030678">
    <property type="entry name" value="Peptide/Ni-bd"/>
</dbReference>
<dbReference type="GO" id="GO:0015833">
    <property type="term" value="P:peptide transport"/>
    <property type="evidence" value="ECO:0007669"/>
    <property type="project" value="TreeGrafter"/>
</dbReference>
<dbReference type="EMBL" id="FWFV01000002">
    <property type="protein sequence ID" value="SLN23948.1"/>
    <property type="molecule type" value="Genomic_DNA"/>
</dbReference>
<evidence type="ECO:0000259" key="3">
    <source>
        <dbReference type="Pfam" id="PF00496"/>
    </source>
</evidence>
<feature type="domain" description="Solute-binding protein family 5" evidence="3">
    <location>
        <begin position="99"/>
        <end position="451"/>
    </location>
</feature>
<comment type="similarity">
    <text evidence="2">Belongs to the bacterial solute-binding protein 5 family.</text>
</comment>
<accession>A0A1Y5RTK8</accession>
<keyword evidence="5" id="KW-1185">Reference proteome</keyword>
<evidence type="ECO:0000256" key="1">
    <source>
        <dbReference type="ARBA" id="ARBA00004418"/>
    </source>
</evidence>